<keyword evidence="2 6" id="KW-0863">Zinc-finger</keyword>
<keyword evidence="1" id="KW-0479">Metal-binding</keyword>
<organism evidence="8 9">
    <name type="scientific">Starmerella bacillaris</name>
    <name type="common">Yeast</name>
    <name type="synonym">Candida zemplinina</name>
    <dbReference type="NCBI Taxonomy" id="1247836"/>
    <lineage>
        <taxon>Eukaryota</taxon>
        <taxon>Fungi</taxon>
        <taxon>Dikarya</taxon>
        <taxon>Ascomycota</taxon>
        <taxon>Saccharomycotina</taxon>
        <taxon>Dipodascomycetes</taxon>
        <taxon>Dipodascales</taxon>
        <taxon>Trichomonascaceae</taxon>
        <taxon>Starmerella</taxon>
    </lineage>
</organism>
<dbReference type="PANTHER" id="PTHR47172">
    <property type="entry name" value="OS01G0976800 PROTEIN"/>
    <property type="match status" value="1"/>
</dbReference>
<dbReference type="PROSITE" id="PS50114">
    <property type="entry name" value="GATA_ZN_FINGER_2"/>
    <property type="match status" value="1"/>
</dbReference>
<dbReference type="SMART" id="SM00401">
    <property type="entry name" value="ZnF_GATA"/>
    <property type="match status" value="1"/>
</dbReference>
<dbReference type="Proteomes" id="UP001362899">
    <property type="component" value="Unassembled WGS sequence"/>
</dbReference>
<name>A0AAV5RJG6_STABA</name>
<dbReference type="InterPro" id="IPR013088">
    <property type="entry name" value="Znf_NHR/GATA"/>
</dbReference>
<keyword evidence="9" id="KW-1185">Reference proteome</keyword>
<evidence type="ECO:0000256" key="3">
    <source>
        <dbReference type="ARBA" id="ARBA00022833"/>
    </source>
</evidence>
<dbReference type="GO" id="GO:0006355">
    <property type="term" value="P:regulation of DNA-templated transcription"/>
    <property type="evidence" value="ECO:0007669"/>
    <property type="project" value="InterPro"/>
</dbReference>
<dbReference type="CDD" id="cd00202">
    <property type="entry name" value="ZnF_GATA"/>
    <property type="match status" value="1"/>
</dbReference>
<evidence type="ECO:0000256" key="5">
    <source>
        <dbReference type="ARBA" id="ARBA00023163"/>
    </source>
</evidence>
<sequence>MFNTSEGSDSIMEVDENREKFFGGSTDPVSLESKAKMAISNLINASDQIKKDDNKTVPLMKLTSHAQADKAIESSKVLSDPPKLTTSDGKLVKTTPISTTLPPVWQAFHVLPVPVPTSSNVHKAFDDIHGTINEHRKSLGQHCSTAHSNFLDNLEMKVSQARDSYLEHYGGFKQHSQVPTQGYFPNISPQAQNVKNYPSPDEIDPMAPVSTTGLVKQIPQQHVDTYTPHPNVQGPMLAYTPSIPVYPTPHASWALPTKDAPLLFKPAFNSTGTGLDAVITPVNSRRNSRTRQTIWDHIHCQQCGTNTTPEWRRGPSELRVLCNACGLYHKKMLKKHGEAEATKLLKKRRVSKTVGL</sequence>
<proteinExistence type="predicted"/>
<evidence type="ECO:0000313" key="9">
    <source>
        <dbReference type="Proteomes" id="UP001362899"/>
    </source>
</evidence>
<comment type="caution">
    <text evidence="8">The sequence shown here is derived from an EMBL/GenBank/DDBJ whole genome shotgun (WGS) entry which is preliminary data.</text>
</comment>
<feature type="domain" description="GATA-type" evidence="7">
    <location>
        <begin position="300"/>
        <end position="348"/>
    </location>
</feature>
<dbReference type="PANTHER" id="PTHR47172:SF24">
    <property type="entry name" value="GATA ZINC FINGER DOMAIN-CONTAINING PROTEIN 14-RELATED"/>
    <property type="match status" value="1"/>
</dbReference>
<keyword evidence="5" id="KW-0804">Transcription</keyword>
<dbReference type="InterPro" id="IPR000679">
    <property type="entry name" value="Znf_GATA"/>
</dbReference>
<protein>
    <submittedName>
        <fullName evidence="8">Gat2 protein</fullName>
    </submittedName>
</protein>
<dbReference type="EMBL" id="BTGC01000003">
    <property type="protein sequence ID" value="GMM51157.1"/>
    <property type="molecule type" value="Genomic_DNA"/>
</dbReference>
<dbReference type="Pfam" id="PF00320">
    <property type="entry name" value="GATA"/>
    <property type="match status" value="1"/>
</dbReference>
<reference evidence="8 9" key="1">
    <citation type="journal article" date="2023" name="Elife">
        <title>Identification of key yeast species and microbe-microbe interactions impacting larval growth of Drosophila in the wild.</title>
        <authorList>
            <person name="Mure A."/>
            <person name="Sugiura Y."/>
            <person name="Maeda R."/>
            <person name="Honda K."/>
            <person name="Sakurai N."/>
            <person name="Takahashi Y."/>
            <person name="Watada M."/>
            <person name="Katoh T."/>
            <person name="Gotoh A."/>
            <person name="Gotoh Y."/>
            <person name="Taniguchi I."/>
            <person name="Nakamura K."/>
            <person name="Hayashi T."/>
            <person name="Katayama T."/>
            <person name="Uemura T."/>
            <person name="Hattori Y."/>
        </authorList>
    </citation>
    <scope>NUCLEOTIDE SEQUENCE [LARGE SCALE GENOMIC DNA]</scope>
    <source>
        <strain evidence="8 9">SB-73</strain>
    </source>
</reference>
<dbReference type="SUPFAM" id="SSF57716">
    <property type="entry name" value="Glucocorticoid receptor-like (DNA-binding domain)"/>
    <property type="match status" value="1"/>
</dbReference>
<evidence type="ECO:0000259" key="7">
    <source>
        <dbReference type="PROSITE" id="PS50114"/>
    </source>
</evidence>
<dbReference type="AlphaFoldDB" id="A0AAV5RJG6"/>
<evidence type="ECO:0000256" key="6">
    <source>
        <dbReference type="PROSITE-ProRule" id="PRU00094"/>
    </source>
</evidence>
<evidence type="ECO:0000256" key="1">
    <source>
        <dbReference type="ARBA" id="ARBA00022723"/>
    </source>
</evidence>
<accession>A0AAV5RJG6</accession>
<evidence type="ECO:0000256" key="2">
    <source>
        <dbReference type="ARBA" id="ARBA00022771"/>
    </source>
</evidence>
<dbReference type="GO" id="GO:0008270">
    <property type="term" value="F:zinc ion binding"/>
    <property type="evidence" value="ECO:0007669"/>
    <property type="project" value="UniProtKB-KW"/>
</dbReference>
<dbReference type="PROSITE" id="PS00344">
    <property type="entry name" value="GATA_ZN_FINGER_1"/>
    <property type="match status" value="1"/>
</dbReference>
<evidence type="ECO:0000313" key="8">
    <source>
        <dbReference type="EMBL" id="GMM51157.1"/>
    </source>
</evidence>
<keyword evidence="3" id="KW-0862">Zinc</keyword>
<gene>
    <name evidence="8" type="ORF">DASB73_021150</name>
</gene>
<dbReference type="Gene3D" id="3.30.50.10">
    <property type="entry name" value="Erythroid Transcription Factor GATA-1, subunit A"/>
    <property type="match status" value="1"/>
</dbReference>
<evidence type="ECO:0000256" key="4">
    <source>
        <dbReference type="ARBA" id="ARBA00023015"/>
    </source>
</evidence>
<dbReference type="GO" id="GO:0043565">
    <property type="term" value="F:sequence-specific DNA binding"/>
    <property type="evidence" value="ECO:0007669"/>
    <property type="project" value="InterPro"/>
</dbReference>
<keyword evidence="4" id="KW-0805">Transcription regulation</keyword>